<name>A0A7X8SNV3_9BACT</name>
<dbReference type="EMBL" id="JABAIL010000007">
    <property type="protein sequence ID" value="NLR93681.1"/>
    <property type="molecule type" value="Genomic_DNA"/>
</dbReference>
<keyword evidence="3" id="KW-1185">Reference proteome</keyword>
<evidence type="ECO:0000313" key="2">
    <source>
        <dbReference type="EMBL" id="NLR93681.1"/>
    </source>
</evidence>
<feature type="signal peptide" evidence="1">
    <location>
        <begin position="1"/>
        <end position="24"/>
    </location>
</feature>
<comment type="caution">
    <text evidence="2">The sequence shown here is derived from an EMBL/GenBank/DDBJ whole genome shotgun (WGS) entry which is preliminary data.</text>
</comment>
<dbReference type="AlphaFoldDB" id="A0A7X8SNV3"/>
<reference evidence="2 3" key="1">
    <citation type="submission" date="2020-04" db="EMBL/GenBank/DDBJ databases">
        <title>Flammeovirga sp. SR4, a novel species isolated from seawater.</title>
        <authorList>
            <person name="Wang X."/>
        </authorList>
    </citation>
    <scope>NUCLEOTIDE SEQUENCE [LARGE SCALE GENOMIC DNA]</scope>
    <source>
        <strain evidence="2 3">SR4</strain>
    </source>
</reference>
<dbReference type="Gene3D" id="2.40.230.20">
    <property type="entry name" value="Nucleoside-specific channel-forming protein, Tsx-like"/>
    <property type="match status" value="1"/>
</dbReference>
<dbReference type="GO" id="GO:0009279">
    <property type="term" value="C:cell outer membrane"/>
    <property type="evidence" value="ECO:0007669"/>
    <property type="project" value="InterPro"/>
</dbReference>
<dbReference type="Proteomes" id="UP000585050">
    <property type="component" value="Unassembled WGS sequence"/>
</dbReference>
<accession>A0A7X8SNV3</accession>
<dbReference type="InterPro" id="IPR036777">
    <property type="entry name" value="Channel_Tsx-like_sf"/>
</dbReference>
<evidence type="ECO:0008006" key="4">
    <source>
        <dbReference type="Google" id="ProtNLM"/>
    </source>
</evidence>
<gene>
    <name evidence="2" type="ORF">HGP29_20950</name>
</gene>
<dbReference type="SUPFAM" id="SSF111364">
    <property type="entry name" value="Tsx-like channel"/>
    <property type="match status" value="1"/>
</dbReference>
<feature type="chain" id="PRO_5031519160" description="Nucleoside-specific outer membrane channel protein Tsx" evidence="1">
    <location>
        <begin position="25"/>
        <end position="274"/>
    </location>
</feature>
<organism evidence="2 3">
    <name type="scientific">Flammeovirga agarivorans</name>
    <dbReference type="NCBI Taxonomy" id="2726742"/>
    <lineage>
        <taxon>Bacteria</taxon>
        <taxon>Pseudomonadati</taxon>
        <taxon>Bacteroidota</taxon>
        <taxon>Cytophagia</taxon>
        <taxon>Cytophagales</taxon>
        <taxon>Flammeovirgaceae</taxon>
        <taxon>Flammeovirga</taxon>
    </lineage>
</organism>
<dbReference type="RefSeq" id="WP_168884391.1">
    <property type="nucleotide sequence ID" value="NZ_JABAIL010000007.1"/>
</dbReference>
<sequence length="274" mass="30450">MVSKKLLLPFLMMVGLFASTQTQAQNFSSTFIEYAYGWNNTDYVTGANPKNGGMNLFTLDHTTVTKWGGVYGFVNFMGAPDGFYLTGFNNEDLDPAAANYRVYSEVSPWISLGGITGKDFSLGPIADFSIDTQVNMGNGFFAGLAGLGMTFKAPKGGFLKLSTYWRTDNIREDAVQFTGVFDLPIWKKAGFRIQGFFDLIPNATNKSEFGRTDMGTDFISQTRFLFDVGRNTVFKNDENSKLEIGCDIYMHFNKNLAENDATAFVPQPCVRLTF</sequence>
<evidence type="ECO:0000313" key="3">
    <source>
        <dbReference type="Proteomes" id="UP000585050"/>
    </source>
</evidence>
<proteinExistence type="predicted"/>
<evidence type="ECO:0000256" key="1">
    <source>
        <dbReference type="SAM" id="SignalP"/>
    </source>
</evidence>
<keyword evidence="1" id="KW-0732">Signal</keyword>
<protein>
    <recommendedName>
        <fullName evidence="4">Nucleoside-specific outer membrane channel protein Tsx</fullName>
    </recommendedName>
</protein>